<organism evidence="2 3">
    <name type="scientific">Dokdonella fugitiva</name>
    <dbReference type="NCBI Taxonomy" id="328517"/>
    <lineage>
        <taxon>Bacteria</taxon>
        <taxon>Pseudomonadati</taxon>
        <taxon>Pseudomonadota</taxon>
        <taxon>Gammaproteobacteria</taxon>
        <taxon>Lysobacterales</taxon>
        <taxon>Rhodanobacteraceae</taxon>
        <taxon>Dokdonella</taxon>
    </lineage>
</organism>
<protein>
    <submittedName>
        <fullName evidence="2">Uncharacterized protein</fullName>
    </submittedName>
</protein>
<comment type="caution">
    <text evidence="2">The sequence shown here is derived from an EMBL/GenBank/DDBJ whole genome shotgun (WGS) entry which is preliminary data.</text>
</comment>
<accession>A0A839F571</accession>
<dbReference type="EMBL" id="JACGXL010000003">
    <property type="protein sequence ID" value="MBA8888220.1"/>
    <property type="molecule type" value="Genomic_DNA"/>
</dbReference>
<dbReference type="AlphaFoldDB" id="A0A839F571"/>
<keyword evidence="1" id="KW-0812">Transmembrane</keyword>
<evidence type="ECO:0000256" key="1">
    <source>
        <dbReference type="SAM" id="Phobius"/>
    </source>
</evidence>
<keyword evidence="3" id="KW-1185">Reference proteome</keyword>
<feature type="transmembrane region" description="Helical" evidence="1">
    <location>
        <begin position="21"/>
        <end position="38"/>
    </location>
</feature>
<evidence type="ECO:0000313" key="3">
    <source>
        <dbReference type="Proteomes" id="UP000550401"/>
    </source>
</evidence>
<dbReference type="RefSeq" id="WP_182531271.1">
    <property type="nucleotide sequence ID" value="NZ_JACGXL010000003.1"/>
</dbReference>
<evidence type="ECO:0000313" key="2">
    <source>
        <dbReference type="EMBL" id="MBA8888220.1"/>
    </source>
</evidence>
<sequence length="202" mass="21964">MSGTAPRARLRERLRDKLPEIFIEAGSVVLALLLAFAINEWHDRRQEEERAAVAREAILRELHANASEIASTRNALAPILASLRGALDETQAEPRKLEVNLNLSLLSSAAWHAALATQASQRIDFEWMTRVAKVYELQDNFLHVQEAAVDELAALPPGGDAGGRRIAAGLLPRFNALAQLADGLAASYVDVFGDGTVRDAAH</sequence>
<gene>
    <name evidence="2" type="ORF">FHW12_002444</name>
</gene>
<proteinExistence type="predicted"/>
<keyword evidence="1" id="KW-0472">Membrane</keyword>
<reference evidence="2 3" key="1">
    <citation type="submission" date="2020-07" db="EMBL/GenBank/DDBJ databases">
        <title>Genomic Encyclopedia of Type Strains, Phase IV (KMG-V): Genome sequencing to study the core and pangenomes of soil and plant-associated prokaryotes.</title>
        <authorList>
            <person name="Whitman W."/>
        </authorList>
    </citation>
    <scope>NUCLEOTIDE SEQUENCE [LARGE SCALE GENOMIC DNA]</scope>
    <source>
        <strain evidence="2 3">RH2WT43</strain>
    </source>
</reference>
<dbReference type="Proteomes" id="UP000550401">
    <property type="component" value="Unassembled WGS sequence"/>
</dbReference>
<name>A0A839F571_9GAMM</name>
<keyword evidence="1" id="KW-1133">Transmembrane helix</keyword>